<dbReference type="Proteomes" id="UP000515955">
    <property type="component" value="Chromosome"/>
</dbReference>
<organism evidence="5 6">
    <name type="scientific">Sphingomonas rhizophila</name>
    <dbReference type="NCBI Taxonomy" id="2071607"/>
    <lineage>
        <taxon>Bacteria</taxon>
        <taxon>Pseudomonadati</taxon>
        <taxon>Pseudomonadota</taxon>
        <taxon>Alphaproteobacteria</taxon>
        <taxon>Sphingomonadales</taxon>
        <taxon>Sphingomonadaceae</taxon>
        <taxon>Sphingomonas</taxon>
    </lineage>
</organism>
<dbReference type="PROSITE" id="PS50932">
    <property type="entry name" value="HTH_LACI_2"/>
    <property type="match status" value="1"/>
</dbReference>
<reference evidence="5 6" key="1">
    <citation type="submission" date="2020-08" db="EMBL/GenBank/DDBJ databases">
        <title>Genome sequence of Sphingomonas rhizophila KACC 19189T.</title>
        <authorList>
            <person name="Hyun D.-W."/>
            <person name="Bae J.-W."/>
        </authorList>
    </citation>
    <scope>NUCLEOTIDE SEQUENCE [LARGE SCALE GENOMIC DNA]</scope>
    <source>
        <strain evidence="5 6">KACC 19189</strain>
    </source>
</reference>
<keyword evidence="2 5" id="KW-0238">DNA-binding</keyword>
<dbReference type="CDD" id="cd01545">
    <property type="entry name" value="PBP1_SalR"/>
    <property type="match status" value="1"/>
</dbReference>
<dbReference type="InterPro" id="IPR010982">
    <property type="entry name" value="Lambda_DNA-bd_dom_sf"/>
</dbReference>
<dbReference type="EMBL" id="CP060717">
    <property type="protein sequence ID" value="QNN64585.1"/>
    <property type="molecule type" value="Genomic_DNA"/>
</dbReference>
<dbReference type="Gene3D" id="1.10.260.40">
    <property type="entry name" value="lambda repressor-like DNA-binding domains"/>
    <property type="match status" value="1"/>
</dbReference>
<dbReference type="GO" id="GO:0000976">
    <property type="term" value="F:transcription cis-regulatory region binding"/>
    <property type="evidence" value="ECO:0007669"/>
    <property type="project" value="TreeGrafter"/>
</dbReference>
<keyword evidence="6" id="KW-1185">Reference proteome</keyword>
<dbReference type="GO" id="GO:0003700">
    <property type="term" value="F:DNA-binding transcription factor activity"/>
    <property type="evidence" value="ECO:0007669"/>
    <property type="project" value="TreeGrafter"/>
</dbReference>
<keyword evidence="1" id="KW-0805">Transcription regulation</keyword>
<dbReference type="AlphaFoldDB" id="A0A7G9S9R0"/>
<evidence type="ECO:0000259" key="4">
    <source>
        <dbReference type="PROSITE" id="PS50932"/>
    </source>
</evidence>
<dbReference type="InterPro" id="IPR000843">
    <property type="entry name" value="HTH_LacI"/>
</dbReference>
<dbReference type="InterPro" id="IPR028082">
    <property type="entry name" value="Peripla_BP_I"/>
</dbReference>
<dbReference type="PANTHER" id="PTHR30146:SF153">
    <property type="entry name" value="LACTOSE OPERON REPRESSOR"/>
    <property type="match status" value="1"/>
</dbReference>
<gene>
    <name evidence="5" type="ORF">H9L12_09785</name>
</gene>
<evidence type="ECO:0000313" key="5">
    <source>
        <dbReference type="EMBL" id="QNN64585.1"/>
    </source>
</evidence>
<accession>A0A7G9S9R0</accession>
<dbReference type="Gene3D" id="3.40.50.2300">
    <property type="match status" value="2"/>
</dbReference>
<evidence type="ECO:0000313" key="6">
    <source>
        <dbReference type="Proteomes" id="UP000515955"/>
    </source>
</evidence>
<sequence>MTTRARPRRKVTIKDVAADVGVSLQTISRVLNKSPNVSAKAREKVEEAVARLGYSPSLAARRMGGSKSFLLLALNDRDRTIEQWRAREGIDWVDQMLLGGITTCAEHGYRLILELVDTHSDNIAGELGNALAALRPDGVILTPPHSDNRKVLDILEREGVACARIGGFDQASGTIIRMDDHAAAGRCVEHLAALGHRRIGFVAGDPEYQLSTERLAGYRDAIAAAGLEADDSLIAEGDFGYASGLKAAEVLLSLDRPPTAIIASSDQMALAVMAVARDKAIAMPDQLSVIGFDDTPIARTTTPALTAISQPVAAMTARAAEVLIQPDGDVARGANGQPHVIPFELTVRASTGPAPR</sequence>
<dbReference type="PROSITE" id="PS00356">
    <property type="entry name" value="HTH_LACI_1"/>
    <property type="match status" value="1"/>
</dbReference>
<proteinExistence type="predicted"/>
<name>A0A7G9S9R0_9SPHN</name>
<dbReference type="InterPro" id="IPR046335">
    <property type="entry name" value="LacI/GalR-like_sensor"/>
</dbReference>
<protein>
    <submittedName>
        <fullName evidence="5">LacI family DNA-binding transcriptional regulator</fullName>
    </submittedName>
</protein>
<dbReference type="KEGG" id="srhi:H9L12_09785"/>
<evidence type="ECO:0000256" key="2">
    <source>
        <dbReference type="ARBA" id="ARBA00023125"/>
    </source>
</evidence>
<dbReference type="PANTHER" id="PTHR30146">
    <property type="entry name" value="LACI-RELATED TRANSCRIPTIONAL REPRESSOR"/>
    <property type="match status" value="1"/>
</dbReference>
<dbReference type="Pfam" id="PF00356">
    <property type="entry name" value="LacI"/>
    <property type="match status" value="1"/>
</dbReference>
<keyword evidence="3" id="KW-0804">Transcription</keyword>
<dbReference type="SUPFAM" id="SSF53822">
    <property type="entry name" value="Periplasmic binding protein-like I"/>
    <property type="match status" value="1"/>
</dbReference>
<dbReference type="Pfam" id="PF13377">
    <property type="entry name" value="Peripla_BP_3"/>
    <property type="match status" value="1"/>
</dbReference>
<evidence type="ECO:0000256" key="1">
    <source>
        <dbReference type="ARBA" id="ARBA00023015"/>
    </source>
</evidence>
<dbReference type="SUPFAM" id="SSF47413">
    <property type="entry name" value="lambda repressor-like DNA-binding domains"/>
    <property type="match status" value="1"/>
</dbReference>
<feature type="domain" description="HTH lacI-type" evidence="4">
    <location>
        <begin position="11"/>
        <end position="65"/>
    </location>
</feature>
<dbReference type="CDD" id="cd01392">
    <property type="entry name" value="HTH_LacI"/>
    <property type="match status" value="1"/>
</dbReference>
<dbReference type="SMART" id="SM00354">
    <property type="entry name" value="HTH_LACI"/>
    <property type="match status" value="1"/>
</dbReference>
<dbReference type="RefSeq" id="WP_187541584.1">
    <property type="nucleotide sequence ID" value="NZ_CP060717.1"/>
</dbReference>
<evidence type="ECO:0000256" key="3">
    <source>
        <dbReference type="ARBA" id="ARBA00023163"/>
    </source>
</evidence>